<sequence length="497" mass="53345">MRWTRTWVAVLATALALLATGCPRICETSDRAPVPDGVTPRFGVLAYDETRTEITLLDEVGTPIEFPEADDPAELTDIWLDATYEWEDQLATIGIGLDGRMPWTQLPGGGLTIATARYGRELVRFPFDTSPPQELRTTPMLLARPEASGGQVLDLFVSFASETPDDEDVDTLYALRAPGVDGETAFGQDVLVFELDPENDEGGAVVDSISLIGTVEGAPPRPERMVPRFDRLYVGLDGYQAQGSAEGNDLVAPAALAIVDPAGRRVVGTFRYDATDQELFRCAEVAPSLDPTSDPTNVVRLVVACRGVGGDVTTRAESAGIVELLVERDPDDAEREPVVTLENVWSSQSFFATLPSRGLVPLPGRAAAFVSAGSIEETLDDALYVVDLDSEEAIRIRVASAPLFPDELSGMGTGAFLPEGPESGLLVWPLARRGVLRRRIRTVTAADGEGRDVVVCPSDHSACLPEDEALEDPVDLCNSLLVDQVRLLDAPPPAPVP</sequence>
<accession>A0A0F6W594</accession>
<dbReference type="RefSeq" id="WP_053235040.1">
    <property type="nucleotide sequence ID" value="NZ_CP011125.1"/>
</dbReference>
<dbReference type="Proteomes" id="UP000034883">
    <property type="component" value="Chromosome"/>
</dbReference>
<organism evidence="2 3">
    <name type="scientific">Sandaracinus amylolyticus</name>
    <dbReference type="NCBI Taxonomy" id="927083"/>
    <lineage>
        <taxon>Bacteria</taxon>
        <taxon>Pseudomonadati</taxon>
        <taxon>Myxococcota</taxon>
        <taxon>Polyangia</taxon>
        <taxon>Polyangiales</taxon>
        <taxon>Sandaracinaceae</taxon>
        <taxon>Sandaracinus</taxon>
    </lineage>
</organism>
<name>A0A0F6W594_9BACT</name>
<feature type="chain" id="PRO_5002511177" description="Lipoprotein" evidence="1">
    <location>
        <begin position="22"/>
        <end position="497"/>
    </location>
</feature>
<keyword evidence="3" id="KW-1185">Reference proteome</keyword>
<dbReference type="EMBL" id="CP011125">
    <property type="protein sequence ID" value="AKF07825.1"/>
    <property type="molecule type" value="Genomic_DNA"/>
</dbReference>
<dbReference type="AlphaFoldDB" id="A0A0F6W594"/>
<protein>
    <recommendedName>
        <fullName evidence="4">Lipoprotein</fullName>
    </recommendedName>
</protein>
<gene>
    <name evidence="2" type="ORF">DB32_004974</name>
</gene>
<dbReference type="KEGG" id="samy:DB32_004974"/>
<feature type="signal peptide" evidence="1">
    <location>
        <begin position="1"/>
        <end position="21"/>
    </location>
</feature>
<evidence type="ECO:0008006" key="4">
    <source>
        <dbReference type="Google" id="ProtNLM"/>
    </source>
</evidence>
<reference evidence="2 3" key="1">
    <citation type="submission" date="2015-03" db="EMBL/GenBank/DDBJ databases">
        <title>Genome assembly of Sandaracinus amylolyticus DSM 53668.</title>
        <authorList>
            <person name="Sharma G."/>
            <person name="Subramanian S."/>
        </authorList>
    </citation>
    <scope>NUCLEOTIDE SEQUENCE [LARGE SCALE GENOMIC DNA]</scope>
    <source>
        <strain evidence="2 3">DSM 53668</strain>
    </source>
</reference>
<dbReference type="PROSITE" id="PS51257">
    <property type="entry name" value="PROKAR_LIPOPROTEIN"/>
    <property type="match status" value="1"/>
</dbReference>
<evidence type="ECO:0000256" key="1">
    <source>
        <dbReference type="SAM" id="SignalP"/>
    </source>
</evidence>
<proteinExistence type="predicted"/>
<keyword evidence="1" id="KW-0732">Signal</keyword>
<evidence type="ECO:0000313" key="2">
    <source>
        <dbReference type="EMBL" id="AKF07825.1"/>
    </source>
</evidence>
<evidence type="ECO:0000313" key="3">
    <source>
        <dbReference type="Proteomes" id="UP000034883"/>
    </source>
</evidence>